<dbReference type="Proteomes" id="UP001529510">
    <property type="component" value="Unassembled WGS sequence"/>
</dbReference>
<feature type="non-terminal residue" evidence="1">
    <location>
        <position position="50"/>
    </location>
</feature>
<sequence length="50" mass="5917">MSFFNFRKIFKLGAEKKKKQYDHVHRDTNPEEIWEIVGELGDGAFGKVFK</sequence>
<dbReference type="AlphaFoldDB" id="A0ABD0RYA3"/>
<gene>
    <name evidence="1" type="ORF">M9458_001104</name>
</gene>
<dbReference type="PANTHER" id="PTHR46538:SF1">
    <property type="entry name" value="NON-SPECIFIC SERINE_THREONINE PROTEIN KINASE"/>
    <property type="match status" value="1"/>
</dbReference>
<keyword evidence="2" id="KW-1185">Reference proteome</keyword>
<organism evidence="1 2">
    <name type="scientific">Cirrhinus mrigala</name>
    <name type="common">Mrigala</name>
    <dbReference type="NCBI Taxonomy" id="683832"/>
    <lineage>
        <taxon>Eukaryota</taxon>
        <taxon>Metazoa</taxon>
        <taxon>Chordata</taxon>
        <taxon>Craniata</taxon>
        <taxon>Vertebrata</taxon>
        <taxon>Euteleostomi</taxon>
        <taxon>Actinopterygii</taxon>
        <taxon>Neopterygii</taxon>
        <taxon>Teleostei</taxon>
        <taxon>Ostariophysi</taxon>
        <taxon>Cypriniformes</taxon>
        <taxon>Cyprinidae</taxon>
        <taxon>Labeoninae</taxon>
        <taxon>Labeonini</taxon>
        <taxon>Cirrhinus</taxon>
    </lineage>
</organism>
<dbReference type="EMBL" id="JAMKFB020000001">
    <property type="protein sequence ID" value="KAL0203086.1"/>
    <property type="molecule type" value="Genomic_DNA"/>
</dbReference>
<evidence type="ECO:0000313" key="1">
    <source>
        <dbReference type="EMBL" id="KAL0203086.1"/>
    </source>
</evidence>
<proteinExistence type="predicted"/>
<name>A0ABD0RYA3_CIRMR</name>
<comment type="caution">
    <text evidence="1">The sequence shown here is derived from an EMBL/GenBank/DDBJ whole genome shotgun (WGS) entry which is preliminary data.</text>
</comment>
<dbReference type="PANTHER" id="PTHR46538">
    <property type="entry name" value="PROTEIN KINASE DOMAIN-CONTAINING PROTEIN"/>
    <property type="match status" value="1"/>
</dbReference>
<dbReference type="InterPro" id="IPR051585">
    <property type="entry name" value="STE20_Ser/Thr_Kinases"/>
</dbReference>
<accession>A0ABD0RYA3</accession>
<reference evidence="1 2" key="1">
    <citation type="submission" date="2024-05" db="EMBL/GenBank/DDBJ databases">
        <title>Genome sequencing and assembly of Indian major carp, Cirrhinus mrigala (Hamilton, 1822).</title>
        <authorList>
            <person name="Mohindra V."/>
            <person name="Chowdhury L.M."/>
            <person name="Lal K."/>
            <person name="Jena J.K."/>
        </authorList>
    </citation>
    <scope>NUCLEOTIDE SEQUENCE [LARGE SCALE GENOMIC DNA]</scope>
    <source>
        <strain evidence="1">CM1030</strain>
        <tissue evidence="1">Blood</tissue>
    </source>
</reference>
<dbReference type="Gene3D" id="3.30.200.20">
    <property type="entry name" value="Phosphorylase Kinase, domain 1"/>
    <property type="match status" value="1"/>
</dbReference>
<protein>
    <submittedName>
        <fullName evidence="1">Uncharacterized protein</fullName>
    </submittedName>
</protein>
<evidence type="ECO:0000313" key="2">
    <source>
        <dbReference type="Proteomes" id="UP001529510"/>
    </source>
</evidence>